<evidence type="ECO:0000313" key="4">
    <source>
        <dbReference type="Proteomes" id="UP000325933"/>
    </source>
</evidence>
<dbReference type="RefSeq" id="WP_150425210.1">
    <property type="nucleotide sequence ID" value="NZ_VYQA01000004.1"/>
</dbReference>
<accession>A0A5J5I5H7</accession>
<evidence type="ECO:0000313" key="3">
    <source>
        <dbReference type="EMBL" id="KAA9031488.1"/>
    </source>
</evidence>
<dbReference type="EMBL" id="VYQA01000004">
    <property type="protein sequence ID" value="KAA9031488.1"/>
    <property type="molecule type" value="Genomic_DNA"/>
</dbReference>
<evidence type="ECO:0000259" key="1">
    <source>
        <dbReference type="Pfam" id="PF13439"/>
    </source>
</evidence>
<protein>
    <submittedName>
        <fullName evidence="3">Glycosyltransferase</fullName>
    </submittedName>
</protein>
<keyword evidence="3" id="KW-0808">Transferase</keyword>
<dbReference type="EMBL" id="VYQB01000004">
    <property type="protein sequence ID" value="KAA9018914.1"/>
    <property type="molecule type" value="Genomic_DNA"/>
</dbReference>
<gene>
    <name evidence="3" type="ORF">F4U95_07675</name>
    <name evidence="2" type="ORF">F4U96_07725</name>
</gene>
<feature type="domain" description="Glycosyltransferase subfamily 4-like N-terminal" evidence="1">
    <location>
        <begin position="14"/>
        <end position="179"/>
    </location>
</feature>
<dbReference type="InterPro" id="IPR028098">
    <property type="entry name" value="Glyco_trans_4-like_N"/>
</dbReference>
<proteinExistence type="predicted"/>
<keyword evidence="5" id="KW-1185">Reference proteome</keyword>
<name>A0A5J5I5H7_9SPHN</name>
<evidence type="ECO:0000313" key="2">
    <source>
        <dbReference type="EMBL" id="KAA9018914.1"/>
    </source>
</evidence>
<dbReference type="PANTHER" id="PTHR12526">
    <property type="entry name" value="GLYCOSYLTRANSFERASE"/>
    <property type="match status" value="1"/>
</dbReference>
<dbReference type="PANTHER" id="PTHR12526:SF635">
    <property type="entry name" value="GLYCOSYL TRANSFERASE GROUP 1"/>
    <property type="match status" value="1"/>
</dbReference>
<dbReference type="SUPFAM" id="SSF53756">
    <property type="entry name" value="UDP-Glycosyltransferase/glycogen phosphorylase"/>
    <property type="match status" value="1"/>
</dbReference>
<dbReference type="Pfam" id="PF13439">
    <property type="entry name" value="Glyco_transf_4"/>
    <property type="match status" value="1"/>
</dbReference>
<dbReference type="CDD" id="cd03811">
    <property type="entry name" value="GT4_GT28_WabH-like"/>
    <property type="match status" value="1"/>
</dbReference>
<sequence length="390" mass="41386">MKIALYVHALAATGVVRNVRLLAADFRARGHDVTLLTALPGGKGVDGVPHHALLSDTGGSRLLQKWRAMPRLKAHLRAHRPDLLISAGNHGHLTALLGSRAMPGLRRLYRISNDLRRAAPGTPKSAIRSAGRSLVARLLAADADHLLLVSPTLASDTPAFGRALAQGRATIIENAIDPAIARARAVEPSPHGCFDDDVPVVLAIGRLAPQKNFGTLLTAFARLREGGTTARLVILGESRDDAQRLLRNQADALGIGADLLLPGTVDNVFPWIARAAAFILPSWWEGSANVLLEAMALNIPVVASHSAGNAASVLDGGRHGLLVDPADPAAMARALQHQIDPATALHPGDRIAAYGLDAMFDRWAALLDGIDPHCPRASDRLIPVLTHEQR</sequence>
<organism evidence="3 4">
    <name type="scientific">Sphingobium limneticum</name>
    <dbReference type="NCBI Taxonomy" id="1007511"/>
    <lineage>
        <taxon>Bacteria</taxon>
        <taxon>Pseudomonadati</taxon>
        <taxon>Pseudomonadota</taxon>
        <taxon>Alphaproteobacteria</taxon>
        <taxon>Sphingomonadales</taxon>
        <taxon>Sphingomonadaceae</taxon>
        <taxon>Sphingobium</taxon>
    </lineage>
</organism>
<reference evidence="4 5" key="1">
    <citation type="submission" date="2019-09" db="EMBL/GenBank/DDBJ databases">
        <authorList>
            <person name="Feng G."/>
        </authorList>
    </citation>
    <scope>NUCLEOTIDE SEQUENCE [LARGE SCALE GENOMIC DNA]</scope>
    <source>
        <strain evidence="3 4">KACC 19283</strain>
        <strain evidence="2 5">KACC 19284</strain>
    </source>
</reference>
<dbReference type="AlphaFoldDB" id="A0A5J5I5H7"/>
<dbReference type="Proteomes" id="UP000325933">
    <property type="component" value="Unassembled WGS sequence"/>
</dbReference>
<dbReference type="GO" id="GO:0016757">
    <property type="term" value="F:glycosyltransferase activity"/>
    <property type="evidence" value="ECO:0007669"/>
    <property type="project" value="TreeGrafter"/>
</dbReference>
<dbReference type="Pfam" id="PF13692">
    <property type="entry name" value="Glyco_trans_1_4"/>
    <property type="match status" value="1"/>
</dbReference>
<evidence type="ECO:0000313" key="5">
    <source>
        <dbReference type="Proteomes" id="UP000326364"/>
    </source>
</evidence>
<dbReference type="Gene3D" id="3.40.50.2000">
    <property type="entry name" value="Glycogen Phosphorylase B"/>
    <property type="match status" value="2"/>
</dbReference>
<comment type="caution">
    <text evidence="3">The sequence shown here is derived from an EMBL/GenBank/DDBJ whole genome shotgun (WGS) entry which is preliminary data.</text>
</comment>
<dbReference type="Proteomes" id="UP000326364">
    <property type="component" value="Unassembled WGS sequence"/>
</dbReference>